<gene>
    <name evidence="1" type="primary">P0516A04.28</name>
</gene>
<evidence type="ECO:0000313" key="1">
    <source>
        <dbReference type="EMBL" id="BAD37686.1"/>
    </source>
</evidence>
<dbReference type="EMBL" id="AP004727">
    <property type="protein sequence ID" value="BAD37686.1"/>
    <property type="molecule type" value="Genomic_DNA"/>
</dbReference>
<protein>
    <submittedName>
        <fullName evidence="1">Uncharacterized protein</fullName>
    </submittedName>
</protein>
<organism evidence="1 2">
    <name type="scientific">Oryza sativa subsp. japonica</name>
    <name type="common">Rice</name>
    <dbReference type="NCBI Taxonomy" id="39947"/>
    <lineage>
        <taxon>Eukaryota</taxon>
        <taxon>Viridiplantae</taxon>
        <taxon>Streptophyta</taxon>
        <taxon>Embryophyta</taxon>
        <taxon>Tracheophyta</taxon>
        <taxon>Spermatophyta</taxon>
        <taxon>Magnoliopsida</taxon>
        <taxon>Liliopsida</taxon>
        <taxon>Poales</taxon>
        <taxon>Poaceae</taxon>
        <taxon>BOP clade</taxon>
        <taxon>Oryzoideae</taxon>
        <taxon>Oryzeae</taxon>
        <taxon>Oryzinae</taxon>
        <taxon>Oryza</taxon>
        <taxon>Oryza sativa</taxon>
    </lineage>
</organism>
<sequence length="170" mass="18776">MHKAAARTYVPSLTKIYHTVLSRLRIDGRKAGRLRMSFHIKLLLLQQISRADQRNISMPLPILALAACRTTCWLTRRVDRPKKARARMRRADERRRTWGTAGTTRLLAACHASTGLAVGARDCVAGCGSDGPAPNSSARAPRHAFHPALILLLRAYAGRAGLSAFGNYRH</sequence>
<accession>Q67VY3</accession>
<dbReference type="AlphaFoldDB" id="Q67VY3"/>
<proteinExistence type="predicted"/>
<name>Q67VY3_ORYSJ</name>
<evidence type="ECO:0000313" key="2">
    <source>
        <dbReference type="Proteomes" id="UP000000763"/>
    </source>
</evidence>
<reference evidence="2" key="1">
    <citation type="journal article" date="2005" name="Nature">
        <title>The map-based sequence of the rice genome.</title>
        <authorList>
            <consortium name="International rice genome sequencing project (IRGSP)"/>
            <person name="Matsumoto T."/>
            <person name="Wu J."/>
            <person name="Kanamori H."/>
            <person name="Katayose Y."/>
            <person name="Fujisawa M."/>
            <person name="Namiki N."/>
            <person name="Mizuno H."/>
            <person name="Yamamoto K."/>
            <person name="Antonio B.A."/>
            <person name="Baba T."/>
            <person name="Sakata K."/>
            <person name="Nagamura Y."/>
            <person name="Aoki H."/>
            <person name="Arikawa K."/>
            <person name="Arita K."/>
            <person name="Bito T."/>
            <person name="Chiden Y."/>
            <person name="Fujitsuka N."/>
            <person name="Fukunaka R."/>
            <person name="Hamada M."/>
            <person name="Harada C."/>
            <person name="Hayashi A."/>
            <person name="Hijishita S."/>
            <person name="Honda M."/>
            <person name="Hosokawa S."/>
            <person name="Ichikawa Y."/>
            <person name="Idonuma A."/>
            <person name="Iijima M."/>
            <person name="Ikeda M."/>
            <person name="Ikeno M."/>
            <person name="Ito K."/>
            <person name="Ito S."/>
            <person name="Ito T."/>
            <person name="Ito Y."/>
            <person name="Ito Y."/>
            <person name="Iwabuchi A."/>
            <person name="Kamiya K."/>
            <person name="Karasawa W."/>
            <person name="Kurita K."/>
            <person name="Katagiri S."/>
            <person name="Kikuta A."/>
            <person name="Kobayashi H."/>
            <person name="Kobayashi N."/>
            <person name="Machita K."/>
            <person name="Maehara T."/>
            <person name="Masukawa M."/>
            <person name="Mizubayashi T."/>
            <person name="Mukai Y."/>
            <person name="Nagasaki H."/>
            <person name="Nagata Y."/>
            <person name="Naito S."/>
            <person name="Nakashima M."/>
            <person name="Nakama Y."/>
            <person name="Nakamichi Y."/>
            <person name="Nakamura M."/>
            <person name="Meguro A."/>
            <person name="Negishi M."/>
            <person name="Ohta I."/>
            <person name="Ohta T."/>
            <person name="Okamoto M."/>
            <person name="Ono N."/>
            <person name="Saji S."/>
            <person name="Sakaguchi M."/>
            <person name="Sakai K."/>
            <person name="Shibata M."/>
            <person name="Shimokawa T."/>
            <person name="Song J."/>
            <person name="Takazaki Y."/>
            <person name="Terasawa K."/>
            <person name="Tsugane M."/>
            <person name="Tsuji K."/>
            <person name="Ueda S."/>
            <person name="Waki K."/>
            <person name="Yamagata H."/>
            <person name="Yamamoto M."/>
            <person name="Yamamoto S."/>
            <person name="Yamane H."/>
            <person name="Yoshiki S."/>
            <person name="Yoshihara R."/>
            <person name="Yukawa K."/>
            <person name="Zhong H."/>
            <person name="Yano M."/>
            <person name="Yuan Q."/>
            <person name="Ouyang S."/>
            <person name="Liu J."/>
            <person name="Jones K.M."/>
            <person name="Gansberger K."/>
            <person name="Moffat K."/>
            <person name="Hill J."/>
            <person name="Bera J."/>
            <person name="Fadrosh D."/>
            <person name="Jin S."/>
            <person name="Johri S."/>
            <person name="Kim M."/>
            <person name="Overton L."/>
            <person name="Reardon M."/>
            <person name="Tsitrin T."/>
            <person name="Vuong H."/>
            <person name="Weaver B."/>
            <person name="Ciecko A."/>
            <person name="Tallon L."/>
            <person name="Jackson J."/>
            <person name="Pai G."/>
            <person name="Aken S.V."/>
            <person name="Utterback T."/>
            <person name="Reidmuller S."/>
            <person name="Feldblyum T."/>
            <person name="Hsiao J."/>
            <person name="Zismann V."/>
            <person name="Iobst S."/>
            <person name="de Vazeille A.R."/>
            <person name="Buell C.R."/>
            <person name="Ying K."/>
            <person name="Li Y."/>
            <person name="Lu T."/>
            <person name="Huang Y."/>
            <person name="Zhao Q."/>
            <person name="Feng Q."/>
            <person name="Zhang L."/>
            <person name="Zhu J."/>
            <person name="Weng Q."/>
            <person name="Mu J."/>
            <person name="Lu Y."/>
            <person name="Fan D."/>
            <person name="Liu Y."/>
            <person name="Guan J."/>
            <person name="Zhang Y."/>
            <person name="Yu S."/>
            <person name="Liu X."/>
            <person name="Zhang Y."/>
            <person name="Hong G."/>
            <person name="Han B."/>
            <person name="Choisne N."/>
            <person name="Demange N."/>
            <person name="Orjeda G."/>
            <person name="Samain S."/>
            <person name="Cattolico L."/>
            <person name="Pelletier E."/>
            <person name="Couloux A."/>
            <person name="Segurens B."/>
            <person name="Wincker P."/>
            <person name="D'Hont A."/>
            <person name="Scarpelli C."/>
            <person name="Weissenbach J."/>
            <person name="Salanoubat M."/>
            <person name="Quetier F."/>
            <person name="Yu Y."/>
            <person name="Kim H.R."/>
            <person name="Rambo T."/>
            <person name="Currie J."/>
            <person name="Collura K."/>
            <person name="Luo M."/>
            <person name="Yang T."/>
            <person name="Ammiraju J.S.S."/>
            <person name="Engler F."/>
            <person name="Soderlund C."/>
            <person name="Wing R.A."/>
            <person name="Palmer L.E."/>
            <person name="de la Bastide M."/>
            <person name="Spiegel L."/>
            <person name="Nascimento L."/>
            <person name="Zutavern T."/>
            <person name="O'Shaughnessy A."/>
            <person name="Dike S."/>
            <person name="Dedhia N."/>
            <person name="Preston R."/>
            <person name="Balija V."/>
            <person name="McCombie W.R."/>
            <person name="Chow T."/>
            <person name="Chen H."/>
            <person name="Chung M."/>
            <person name="Chen C."/>
            <person name="Shaw J."/>
            <person name="Wu H."/>
            <person name="Hsiao K."/>
            <person name="Chao Y."/>
            <person name="Chu M."/>
            <person name="Cheng C."/>
            <person name="Hour A."/>
            <person name="Lee P."/>
            <person name="Lin S."/>
            <person name="Lin Y."/>
            <person name="Liou J."/>
            <person name="Liu S."/>
            <person name="Hsing Y."/>
            <person name="Raghuvanshi S."/>
            <person name="Mohanty A."/>
            <person name="Bharti A.K."/>
            <person name="Gaur A."/>
            <person name="Gupta V."/>
            <person name="Kumar D."/>
            <person name="Ravi V."/>
            <person name="Vij S."/>
            <person name="Kapur A."/>
            <person name="Khurana P."/>
            <person name="Khurana P."/>
            <person name="Khurana J.P."/>
            <person name="Tyagi A.K."/>
            <person name="Gaikwad K."/>
            <person name="Singh A."/>
            <person name="Dalal V."/>
            <person name="Srivastava S."/>
            <person name="Dixit A."/>
            <person name="Pal A.K."/>
            <person name="Ghazi I.A."/>
            <person name="Yadav M."/>
            <person name="Pandit A."/>
            <person name="Bhargava A."/>
            <person name="Sureshbabu K."/>
            <person name="Batra K."/>
            <person name="Sharma T.R."/>
            <person name="Mohapatra T."/>
            <person name="Singh N.K."/>
            <person name="Messing J."/>
            <person name="Nelson A.B."/>
            <person name="Fuks G."/>
            <person name="Kavchok S."/>
            <person name="Keizer G."/>
            <person name="Linton E."/>
            <person name="Llaca V."/>
            <person name="Song R."/>
            <person name="Tanyolac B."/>
            <person name="Young S."/>
            <person name="Ho-Il K."/>
            <person name="Hahn J.H."/>
            <person name="Sangsakoo G."/>
            <person name="Vanavichit A."/>
            <person name="de Mattos Luiz.A.T."/>
            <person name="Zimmer P.D."/>
            <person name="Malone G."/>
            <person name="Dellagostin O."/>
            <person name="de Oliveira A.C."/>
            <person name="Bevan M."/>
            <person name="Bancroft I."/>
            <person name="Minx P."/>
            <person name="Cordum H."/>
            <person name="Wilson R."/>
            <person name="Cheng Z."/>
            <person name="Jin W."/>
            <person name="Jiang J."/>
            <person name="Leong S.A."/>
            <person name="Iwama H."/>
            <person name="Gojobori T."/>
            <person name="Itoh T."/>
            <person name="Niimura Y."/>
            <person name="Fujii Y."/>
            <person name="Habara T."/>
            <person name="Sakai H."/>
            <person name="Sato Y."/>
            <person name="Wilson G."/>
            <person name="Kumar K."/>
            <person name="McCouch S."/>
            <person name="Juretic N."/>
            <person name="Hoen D."/>
            <person name="Wright S."/>
            <person name="Bruskiewich R."/>
            <person name="Bureau T."/>
            <person name="Miyao A."/>
            <person name="Hirochika H."/>
            <person name="Nishikawa T."/>
            <person name="Kadowaki K."/>
            <person name="Sugiura M."/>
            <person name="Burr B."/>
            <person name="Sasaki T."/>
        </authorList>
    </citation>
    <scope>NUCLEOTIDE SEQUENCE [LARGE SCALE GENOMIC DNA]</scope>
    <source>
        <strain evidence="2">cv. Nipponbare</strain>
    </source>
</reference>
<reference evidence="2" key="2">
    <citation type="journal article" date="2008" name="Nucleic Acids Res.">
        <title>The rice annotation project database (RAP-DB): 2008 update.</title>
        <authorList>
            <consortium name="The rice annotation project (RAP)"/>
        </authorList>
    </citation>
    <scope>GENOME REANNOTATION</scope>
    <source>
        <strain evidence="2">cv. Nipponbare</strain>
    </source>
</reference>
<dbReference type="Proteomes" id="UP000000763">
    <property type="component" value="Chromosome 6"/>
</dbReference>